<evidence type="ECO:0000259" key="2">
    <source>
        <dbReference type="Pfam" id="PF07000"/>
    </source>
</evidence>
<dbReference type="AlphaFoldDB" id="A0A9N9ZP37"/>
<dbReference type="EMBL" id="CABFOC020000082">
    <property type="protein sequence ID" value="CAH0058574.1"/>
    <property type="molecule type" value="Genomic_DNA"/>
</dbReference>
<evidence type="ECO:0000313" key="3">
    <source>
        <dbReference type="EMBL" id="CAH0058574.1"/>
    </source>
</evidence>
<dbReference type="Pfam" id="PF07000">
    <property type="entry name" value="DUF1308"/>
    <property type="match status" value="1"/>
</dbReference>
<gene>
    <name evidence="3" type="ORF">CSOL1703_00009058</name>
</gene>
<sequence>MAGSDQPTETGDALPLHTRTVEAARECLELGNSLIPEISLLVSRLEKTHRPPTLTGLVTWVRGLQKDQRSLQRLVDDELGNATELPETQLKAIANKIQANVIDIKHAHLKWSILKRCHSFQALNQTFLSSTKESRREVVSSQESISGREKQLLHRTLKEQSRVEVDVVERGSEWIDIKSISLDRLARQMTDSGWGWGEHELGDVLDEEDWGEVPLAKQIKRIVEAAKRNRHEYRIPRVRVVLPRIQTDANNDVAVFIDQLRNIDSQVEVIINDSQSDFLTSEPPQLETAIGNLAGDELAGLTPVLNMDHTILIDLISDITHYNLEPQPWQASTTQAQIKEENRYPDGLMAPTLYPLLRGRKLICTKEAAEHFHDVLSTVGTNTERQRGHLLVPRDPETLALSPSDIHAKFSSLSVRPPPADLQIPVTILSDPTDFQAAVKDGRLPEVALDVARCGGFKSSKLSIYMHGWAEGITTVTSNKEIRGHMRTWVEAHRRTEDDIGPSIYRVDVTRNLLAKAATPPDSWPDGGYENGDDGSN</sequence>
<name>A0A9N9ZP37_9HYPO</name>
<dbReference type="InterPro" id="IPR010733">
    <property type="entry name" value="DUF1308"/>
</dbReference>
<evidence type="ECO:0000256" key="1">
    <source>
        <dbReference type="SAM" id="MobiDB-lite"/>
    </source>
</evidence>
<comment type="caution">
    <text evidence="3">The sequence shown here is derived from an EMBL/GenBank/DDBJ whole genome shotgun (WGS) entry which is preliminary data.</text>
</comment>
<dbReference type="PANTHER" id="PTHR13379:SF0">
    <property type="entry name" value="UPF0415 PROTEIN C7ORF25"/>
    <property type="match status" value="1"/>
</dbReference>
<dbReference type="OrthoDB" id="441890at2759"/>
<dbReference type="Proteomes" id="UP000775872">
    <property type="component" value="Unassembled WGS sequence"/>
</dbReference>
<feature type="domain" description="DUF1308" evidence="2">
    <location>
        <begin position="305"/>
        <end position="392"/>
    </location>
</feature>
<accession>A0A9N9ZP37</accession>
<proteinExistence type="predicted"/>
<reference evidence="3" key="1">
    <citation type="submission" date="2021-10" db="EMBL/GenBank/DDBJ databases">
        <authorList>
            <person name="Piombo E."/>
        </authorList>
    </citation>
    <scope>NUCLEOTIDE SEQUENCE</scope>
</reference>
<keyword evidence="4" id="KW-1185">Reference proteome</keyword>
<feature type="region of interest" description="Disordered" evidence="1">
    <location>
        <begin position="517"/>
        <end position="537"/>
    </location>
</feature>
<organism evidence="3 4">
    <name type="scientific">Clonostachys solani</name>
    <dbReference type="NCBI Taxonomy" id="160281"/>
    <lineage>
        <taxon>Eukaryota</taxon>
        <taxon>Fungi</taxon>
        <taxon>Dikarya</taxon>
        <taxon>Ascomycota</taxon>
        <taxon>Pezizomycotina</taxon>
        <taxon>Sordariomycetes</taxon>
        <taxon>Hypocreomycetidae</taxon>
        <taxon>Hypocreales</taxon>
        <taxon>Bionectriaceae</taxon>
        <taxon>Clonostachys</taxon>
    </lineage>
</organism>
<protein>
    <recommendedName>
        <fullName evidence="2">DUF1308 domain-containing protein</fullName>
    </recommendedName>
</protein>
<evidence type="ECO:0000313" key="4">
    <source>
        <dbReference type="Proteomes" id="UP000775872"/>
    </source>
</evidence>
<dbReference type="PANTHER" id="PTHR13379">
    <property type="entry name" value="UNCHARACTERIZED DUF1308"/>
    <property type="match status" value="1"/>
</dbReference>